<sequence length="614" mass="69608">MCSNIGPPKALSYFTASFSVFLIILTIPGNFLICLAIIKDPFRNLKTPFNYFLLSLATTDLVVGSIMDPVSVAFHTSEALQLDIVDIKILHILYFILCTASILTLMALTVDRYVAVSSPVKYKIMVTSKRAILTSLLIWVAALGFSFVYFKLGFIFYSFIFANTAVLSTCGVLIFVHVGILKRLRQRSRYWRKRGEMESTKSDVQENQKNLINAKKDSKAVKALMVVLLAFFASFTPACVMIYLLNFCSGCSCVLIHWLRDLQFLIVLCNSGINPYLYAWRLPQFKRAFCKFLHLKARTRITSASSMCSNIGHPKALSYFTASFSVFLIILIIPGNFLVCLAIIKDPFRNLKTPFNYFLLSLAATDLIVGTILDPVSVAFHTSEALQLDSVDIKIFHTLYFILCTSSILTLMALTVDRYVAVSSPVKYRTMVTSKRAILTSLSIWVAALGFSFVYFQLGFIFYSFIFANTAVLSTFGVIIFVHVGILKRLRQRSRYWRKRRAMESTKSDVQENQRNLINAKKDSKAVKALMIVLLASFATFTPACVMIYLLNFCSGCSCVLIHWLRDLQFLIVLCNSGINPYLYAWRLPQFKRAFYKFLHLKVRTRISDITTTT</sequence>
<dbReference type="SMART" id="SM01381">
    <property type="entry name" value="7TM_GPCR_Srsx"/>
    <property type="match status" value="1"/>
</dbReference>
<keyword evidence="2" id="KW-1003">Cell membrane</keyword>
<dbReference type="EMBL" id="CALNXJ010000004">
    <property type="protein sequence ID" value="CAH3038509.1"/>
    <property type="molecule type" value="Genomic_DNA"/>
</dbReference>
<feature type="transmembrane region" description="Helical" evidence="11">
    <location>
        <begin position="393"/>
        <end position="416"/>
    </location>
</feature>
<evidence type="ECO:0000256" key="3">
    <source>
        <dbReference type="ARBA" id="ARBA00022692"/>
    </source>
</evidence>
<feature type="transmembrane region" description="Helical" evidence="11">
    <location>
        <begin position="529"/>
        <end position="551"/>
    </location>
</feature>
<dbReference type="SUPFAM" id="SSF81321">
    <property type="entry name" value="Family A G protein-coupled receptor-like"/>
    <property type="match status" value="2"/>
</dbReference>
<keyword evidence="14" id="KW-1185">Reference proteome</keyword>
<keyword evidence="3 10" id="KW-0812">Transmembrane</keyword>
<feature type="non-terminal residue" evidence="13">
    <location>
        <position position="614"/>
    </location>
</feature>
<dbReference type="PRINTS" id="PR00237">
    <property type="entry name" value="GPCRRHODOPSN"/>
</dbReference>
<organism evidence="13 14">
    <name type="scientific">Pocillopora meandrina</name>
    <dbReference type="NCBI Taxonomy" id="46732"/>
    <lineage>
        <taxon>Eukaryota</taxon>
        <taxon>Metazoa</taxon>
        <taxon>Cnidaria</taxon>
        <taxon>Anthozoa</taxon>
        <taxon>Hexacorallia</taxon>
        <taxon>Scleractinia</taxon>
        <taxon>Astrocoeniina</taxon>
        <taxon>Pocilloporidae</taxon>
        <taxon>Pocillopora</taxon>
    </lineage>
</organism>
<dbReference type="PROSITE" id="PS00237">
    <property type="entry name" value="G_PROTEIN_RECEP_F1_1"/>
    <property type="match status" value="2"/>
</dbReference>
<evidence type="ECO:0000256" key="11">
    <source>
        <dbReference type="SAM" id="Phobius"/>
    </source>
</evidence>
<dbReference type="GO" id="GO:0004930">
    <property type="term" value="F:G protein-coupled receptor activity"/>
    <property type="evidence" value="ECO:0007669"/>
    <property type="project" value="UniProtKB-KW"/>
</dbReference>
<evidence type="ECO:0000256" key="10">
    <source>
        <dbReference type="RuleBase" id="RU000688"/>
    </source>
</evidence>
<name>A0AAU9VZK2_9CNID</name>
<keyword evidence="5 10" id="KW-0297">G-protein coupled receptor</keyword>
<feature type="transmembrane region" description="Helical" evidence="11">
    <location>
        <begin position="316"/>
        <end position="343"/>
    </location>
</feature>
<evidence type="ECO:0000256" key="7">
    <source>
        <dbReference type="ARBA" id="ARBA00023170"/>
    </source>
</evidence>
<evidence type="ECO:0000313" key="13">
    <source>
        <dbReference type="EMBL" id="CAH3038509.1"/>
    </source>
</evidence>
<feature type="transmembrane region" description="Helical" evidence="11">
    <location>
        <begin position="87"/>
        <end position="110"/>
    </location>
</feature>
<evidence type="ECO:0000313" key="14">
    <source>
        <dbReference type="Proteomes" id="UP001159428"/>
    </source>
</evidence>
<comment type="caution">
    <text evidence="13">The sequence shown here is derived from an EMBL/GenBank/DDBJ whole genome shotgun (WGS) entry which is preliminary data.</text>
</comment>
<keyword evidence="4 11" id="KW-1133">Transmembrane helix</keyword>
<dbReference type="CDD" id="cd00637">
    <property type="entry name" value="7tm_classA_rhodopsin-like"/>
    <property type="match status" value="2"/>
</dbReference>
<feature type="transmembrane region" description="Helical" evidence="11">
    <location>
        <begin position="355"/>
        <end position="373"/>
    </location>
</feature>
<feature type="domain" description="G-protein coupled receptors family 1 profile" evidence="12">
    <location>
        <begin position="335"/>
        <end position="584"/>
    </location>
</feature>
<evidence type="ECO:0000256" key="8">
    <source>
        <dbReference type="ARBA" id="ARBA00023180"/>
    </source>
</evidence>
<evidence type="ECO:0000256" key="5">
    <source>
        <dbReference type="ARBA" id="ARBA00023040"/>
    </source>
</evidence>
<reference evidence="13 14" key="1">
    <citation type="submission" date="2022-05" db="EMBL/GenBank/DDBJ databases">
        <authorList>
            <consortium name="Genoscope - CEA"/>
            <person name="William W."/>
        </authorList>
    </citation>
    <scope>NUCLEOTIDE SEQUENCE [LARGE SCALE GENOMIC DNA]</scope>
</reference>
<feature type="transmembrane region" description="Helical" evidence="11">
    <location>
        <begin position="12"/>
        <end position="37"/>
    </location>
</feature>
<feature type="transmembrane region" description="Helical" evidence="11">
    <location>
        <begin position="49"/>
        <end position="67"/>
    </location>
</feature>
<comment type="subcellular location">
    <subcellularLocation>
        <location evidence="1">Cell membrane</location>
        <topology evidence="1">Multi-pass membrane protein</topology>
    </subcellularLocation>
</comment>
<keyword evidence="9 10" id="KW-0807">Transducer</keyword>
<feature type="transmembrane region" description="Helical" evidence="11">
    <location>
        <begin position="462"/>
        <end position="487"/>
    </location>
</feature>
<dbReference type="GO" id="GO:0005886">
    <property type="term" value="C:plasma membrane"/>
    <property type="evidence" value="ECO:0007669"/>
    <property type="project" value="UniProtKB-SubCell"/>
</dbReference>
<evidence type="ECO:0000256" key="2">
    <source>
        <dbReference type="ARBA" id="ARBA00022475"/>
    </source>
</evidence>
<dbReference type="Proteomes" id="UP001159428">
    <property type="component" value="Unassembled WGS sequence"/>
</dbReference>
<evidence type="ECO:0000259" key="12">
    <source>
        <dbReference type="PROSITE" id="PS50262"/>
    </source>
</evidence>
<evidence type="ECO:0000256" key="1">
    <source>
        <dbReference type="ARBA" id="ARBA00004651"/>
    </source>
</evidence>
<keyword evidence="8" id="KW-0325">Glycoprotein</keyword>
<evidence type="ECO:0000256" key="4">
    <source>
        <dbReference type="ARBA" id="ARBA00022989"/>
    </source>
</evidence>
<dbReference type="InterPro" id="IPR017452">
    <property type="entry name" value="GPCR_Rhodpsn_7TM"/>
</dbReference>
<dbReference type="AlphaFoldDB" id="A0AAU9VZK2"/>
<feature type="domain" description="G-protein coupled receptors family 1 profile" evidence="12">
    <location>
        <begin position="29"/>
        <end position="278"/>
    </location>
</feature>
<dbReference type="Pfam" id="PF00001">
    <property type="entry name" value="7tm_1"/>
    <property type="match status" value="4"/>
</dbReference>
<keyword evidence="7 10" id="KW-0675">Receptor</keyword>
<dbReference type="InterPro" id="IPR000276">
    <property type="entry name" value="GPCR_Rhodpsn"/>
</dbReference>
<comment type="similarity">
    <text evidence="10">Belongs to the G-protein coupled receptor 1 family.</text>
</comment>
<evidence type="ECO:0000256" key="9">
    <source>
        <dbReference type="ARBA" id="ARBA00023224"/>
    </source>
</evidence>
<dbReference type="PANTHER" id="PTHR24246:SF27">
    <property type="entry name" value="ADENOSINE RECEPTOR, ISOFORM A"/>
    <property type="match status" value="1"/>
</dbReference>
<accession>A0AAU9VZK2</accession>
<keyword evidence="6 11" id="KW-0472">Membrane</keyword>
<dbReference type="Gene3D" id="1.20.1070.10">
    <property type="entry name" value="Rhodopsin 7-helix transmembrane proteins"/>
    <property type="match status" value="2"/>
</dbReference>
<feature type="transmembrane region" description="Helical" evidence="11">
    <location>
        <begin position="437"/>
        <end position="456"/>
    </location>
</feature>
<feature type="transmembrane region" description="Helical" evidence="11">
    <location>
        <begin position="131"/>
        <end position="150"/>
    </location>
</feature>
<dbReference type="PANTHER" id="PTHR24246">
    <property type="entry name" value="OLFACTORY RECEPTOR AND ADENOSINE RECEPTOR"/>
    <property type="match status" value="1"/>
</dbReference>
<proteinExistence type="inferred from homology"/>
<feature type="transmembrane region" description="Helical" evidence="11">
    <location>
        <begin position="223"/>
        <end position="245"/>
    </location>
</feature>
<dbReference type="PROSITE" id="PS50262">
    <property type="entry name" value="G_PROTEIN_RECEP_F1_2"/>
    <property type="match status" value="2"/>
</dbReference>
<gene>
    <name evidence="13" type="ORF">PMEA_00021732</name>
</gene>
<evidence type="ECO:0000256" key="6">
    <source>
        <dbReference type="ARBA" id="ARBA00023136"/>
    </source>
</evidence>
<protein>
    <recommendedName>
        <fullName evidence="12">G-protein coupled receptors family 1 profile domain-containing protein</fullName>
    </recommendedName>
</protein>
<feature type="transmembrane region" description="Helical" evidence="11">
    <location>
        <begin position="156"/>
        <end position="181"/>
    </location>
</feature>